<evidence type="ECO:0008006" key="4">
    <source>
        <dbReference type="Google" id="ProtNLM"/>
    </source>
</evidence>
<organism evidence="2 3">
    <name type="scientific">Hyaloscypha hepaticicola</name>
    <dbReference type="NCBI Taxonomy" id="2082293"/>
    <lineage>
        <taxon>Eukaryota</taxon>
        <taxon>Fungi</taxon>
        <taxon>Dikarya</taxon>
        <taxon>Ascomycota</taxon>
        <taxon>Pezizomycotina</taxon>
        <taxon>Leotiomycetes</taxon>
        <taxon>Helotiales</taxon>
        <taxon>Hyaloscyphaceae</taxon>
        <taxon>Hyaloscypha</taxon>
    </lineage>
</organism>
<feature type="compositionally biased region" description="Acidic residues" evidence="1">
    <location>
        <begin position="56"/>
        <end position="70"/>
    </location>
</feature>
<evidence type="ECO:0000313" key="2">
    <source>
        <dbReference type="EMBL" id="PMD22831.1"/>
    </source>
</evidence>
<feature type="region of interest" description="Disordered" evidence="1">
    <location>
        <begin position="33"/>
        <end position="74"/>
    </location>
</feature>
<dbReference type="EMBL" id="KZ613476">
    <property type="protein sequence ID" value="PMD22831.1"/>
    <property type="molecule type" value="Genomic_DNA"/>
</dbReference>
<reference evidence="2 3" key="1">
    <citation type="submission" date="2016-05" db="EMBL/GenBank/DDBJ databases">
        <title>A degradative enzymes factory behind the ericoid mycorrhizal symbiosis.</title>
        <authorList>
            <consortium name="DOE Joint Genome Institute"/>
            <person name="Martino E."/>
            <person name="Morin E."/>
            <person name="Grelet G."/>
            <person name="Kuo A."/>
            <person name="Kohler A."/>
            <person name="Daghino S."/>
            <person name="Barry K."/>
            <person name="Choi C."/>
            <person name="Cichocki N."/>
            <person name="Clum A."/>
            <person name="Copeland A."/>
            <person name="Hainaut M."/>
            <person name="Haridas S."/>
            <person name="Labutti K."/>
            <person name="Lindquist E."/>
            <person name="Lipzen A."/>
            <person name="Khouja H.-R."/>
            <person name="Murat C."/>
            <person name="Ohm R."/>
            <person name="Olson A."/>
            <person name="Spatafora J."/>
            <person name="Veneault-Fourrey C."/>
            <person name="Henrissat B."/>
            <person name="Grigoriev I."/>
            <person name="Martin F."/>
            <person name="Perotto S."/>
        </authorList>
    </citation>
    <scope>NUCLEOTIDE SEQUENCE [LARGE SCALE GENOMIC DNA]</scope>
    <source>
        <strain evidence="2 3">UAMH 7357</strain>
    </source>
</reference>
<evidence type="ECO:0000313" key="3">
    <source>
        <dbReference type="Proteomes" id="UP000235672"/>
    </source>
</evidence>
<dbReference type="STRING" id="1745343.A0A2J6Q990"/>
<keyword evidence="3" id="KW-1185">Reference proteome</keyword>
<accession>A0A2J6Q990</accession>
<dbReference type="Proteomes" id="UP000235672">
    <property type="component" value="Unassembled WGS sequence"/>
</dbReference>
<proteinExistence type="predicted"/>
<protein>
    <recommendedName>
        <fullName evidence="4">F-box domain-containing protein</fullName>
    </recommendedName>
</protein>
<evidence type="ECO:0000256" key="1">
    <source>
        <dbReference type="SAM" id="MobiDB-lite"/>
    </source>
</evidence>
<sequence length="621" mass="70255">MRASTLAARSSTTCFHSSFDSQTAQKLANDYGASLSHNVRKRKTPQRNTPVSYYEGDTESEDDSGGESPEDTIIVDGPWEKKKKVIVLDDSDDNGSDIPPVKLTVKDDSLKEDGPAGKLFRGFPTEIHQHIADFLPDSDVVNFACICEVTRASITNIVWKRRFDSLFDSVPGASIGDVVAKYKSRRALAKQWTAFDLGAFGGHITPECREVQKKNQGEVLKMLRFLILESNARKTEDDEGKEVIQGSNLQFIYDLITGENGASYVDIIDSVFNTEFDNEMHKLRDMSRVVSASVEGTLVYAVQLCLTPISLNPRFCNNRRVSHFDLSQYQAYDTPARQPMFCGKYKQDVNLRWLLHVVNFFKYHLTVNAEGLLAHHYKDLEADQFPQPWEGRIEPGTKPLKSHWKGAYTFMDPTTMASLRMGNGNGKNSSVHTDELDNGEVIQDMTFFFEEGKSNQSFPWPEQWDQIVCSDPFFQISAQKSKRASPRKAKEIKKPQIKQFWGTCRGKHGHFFGRIHAMIPQQGIHGFQRMTMMKFYTKTDENGNQIYDPDQVWAFEGCVLPGGRIIVGRWWDSCADPNAFTTQSGPFLWWNVDRSAAAIPIRPEEAFEFLGSVVDPDIGLI</sequence>
<dbReference type="AlphaFoldDB" id="A0A2J6Q990"/>
<gene>
    <name evidence="2" type="ORF">NA56DRAFT_76108</name>
</gene>
<name>A0A2J6Q990_9HELO</name>
<dbReference type="OrthoDB" id="3971593at2759"/>